<dbReference type="InterPro" id="IPR011008">
    <property type="entry name" value="Dimeric_a/b-barrel"/>
</dbReference>
<dbReference type="Gene3D" id="3.30.70.100">
    <property type="match status" value="1"/>
</dbReference>
<protein>
    <submittedName>
        <fullName evidence="2">PCQ3_24</fullName>
    </submittedName>
</protein>
<reference evidence="2" key="1">
    <citation type="journal article" date="2010" name="J. Bacteriol.">
        <title>Characterization of the replication, transfer, and plasmid/lytic phage cycle of the Streptomyces plasmid-phage pZL12.</title>
        <authorList>
            <person name="Zhong L."/>
            <person name="Cheng Q."/>
            <person name="Tian X."/>
            <person name="Zhao L."/>
            <person name="Qin Z."/>
        </authorList>
    </citation>
    <scope>NUCLEOTIDE SEQUENCE</scope>
    <source>
        <strain evidence="2">W9</strain>
        <plasmid evidence="2">pCQ3</plasmid>
    </source>
</reference>
<dbReference type="PANTHER" id="PTHR33336:SF15">
    <property type="entry name" value="ABM DOMAIN-CONTAINING PROTEIN"/>
    <property type="match status" value="1"/>
</dbReference>
<evidence type="ECO:0000313" key="2">
    <source>
        <dbReference type="EMBL" id="ACX85525.1"/>
    </source>
</evidence>
<keyword evidence="2" id="KW-0614">Plasmid</keyword>
<dbReference type="InterPro" id="IPR050744">
    <property type="entry name" value="AI-2_Isomerase_LsrG"/>
</dbReference>
<dbReference type="GO" id="GO:0003824">
    <property type="term" value="F:catalytic activity"/>
    <property type="evidence" value="ECO:0007669"/>
    <property type="project" value="TreeGrafter"/>
</dbReference>
<dbReference type="AlphaFoldDB" id="D0UZ73"/>
<proteinExistence type="predicted"/>
<geneLocation type="plasmid" evidence="2">
    <name>pCQ3</name>
</geneLocation>
<dbReference type="SUPFAM" id="SSF54909">
    <property type="entry name" value="Dimeric alpha+beta barrel"/>
    <property type="match status" value="1"/>
</dbReference>
<sequence length="147" mass="16452">MNEATRTLSASQPLPRVSLSCSHFSSTCETVAMASKEEQVTSGYALVVRFTTRDADAAQQFDALVARTIEGIRSEPGTLVYVVHVPEDEPLVRVFYELYADRDAFQAHENQHHTKHFLKEREQHLTSTEVTFLNETVGKRPAGKEGT</sequence>
<gene>
    <name evidence="2" type="ORF">pCQ3.24c</name>
</gene>
<dbReference type="Pfam" id="PF03992">
    <property type="entry name" value="ABM"/>
    <property type="match status" value="1"/>
</dbReference>
<dbReference type="InterPro" id="IPR007138">
    <property type="entry name" value="ABM_dom"/>
</dbReference>
<evidence type="ECO:0000259" key="1">
    <source>
        <dbReference type="PROSITE" id="PS51725"/>
    </source>
</evidence>
<dbReference type="PANTHER" id="PTHR33336">
    <property type="entry name" value="QUINOL MONOOXYGENASE YGIN-RELATED"/>
    <property type="match status" value="1"/>
</dbReference>
<organism evidence="2">
    <name type="scientific">Streptomyces sp. W9</name>
    <dbReference type="NCBI Taxonomy" id="682410"/>
    <lineage>
        <taxon>Bacteria</taxon>
        <taxon>Bacillati</taxon>
        <taxon>Actinomycetota</taxon>
        <taxon>Actinomycetes</taxon>
        <taxon>Kitasatosporales</taxon>
        <taxon>Streptomycetaceae</taxon>
        <taxon>Streptomyces</taxon>
    </lineage>
</organism>
<dbReference type="EMBL" id="GQ983381">
    <property type="protein sequence ID" value="ACX85525.1"/>
    <property type="molecule type" value="Genomic_DNA"/>
</dbReference>
<feature type="domain" description="ABM" evidence="1">
    <location>
        <begin position="45"/>
        <end position="137"/>
    </location>
</feature>
<accession>D0UZ73</accession>
<dbReference type="PROSITE" id="PS51725">
    <property type="entry name" value="ABM"/>
    <property type="match status" value="1"/>
</dbReference>
<name>D0UZ73_9ACTN</name>